<reference evidence="2" key="1">
    <citation type="submission" date="2022-03" db="EMBL/GenBank/DDBJ databases">
        <authorList>
            <person name="Tunstrom K."/>
        </authorList>
    </citation>
    <scope>NUCLEOTIDE SEQUENCE</scope>
</reference>
<dbReference type="AlphaFoldDB" id="A0AAU9V7I8"/>
<sequence>MVDMENELKDLREKNNDLVQKVQYWKMTAAQRENEKLELMKEINELRLKLSRLRSGGAAQARKLYAALQSASEEALSHLVQASSAVARTLELAKTDMQDRQELETALPRWSSLSNTPSSDKVNRVPPMLIGGRLMQPVVSLSRTLHSNYSRSDNISPNQQNRTASARAVPMHMLQGIHLYI</sequence>
<evidence type="ECO:0000313" key="2">
    <source>
        <dbReference type="EMBL" id="CAH2105095.1"/>
    </source>
</evidence>
<evidence type="ECO:0008006" key="4">
    <source>
        <dbReference type="Google" id="ProtNLM"/>
    </source>
</evidence>
<comment type="caution">
    <text evidence="2">The sequence shown here is derived from an EMBL/GenBank/DDBJ whole genome shotgun (WGS) entry which is preliminary data.</text>
</comment>
<protein>
    <recommendedName>
        <fullName evidence="4">Endosome-associated-trafficking regulator 1</fullName>
    </recommendedName>
</protein>
<dbReference type="EMBL" id="CAKOGL010000027">
    <property type="protein sequence ID" value="CAH2105095.1"/>
    <property type="molecule type" value="Genomic_DNA"/>
</dbReference>
<organism evidence="2 3">
    <name type="scientific">Euphydryas editha</name>
    <name type="common">Edith's checkerspot</name>
    <dbReference type="NCBI Taxonomy" id="104508"/>
    <lineage>
        <taxon>Eukaryota</taxon>
        <taxon>Metazoa</taxon>
        <taxon>Ecdysozoa</taxon>
        <taxon>Arthropoda</taxon>
        <taxon>Hexapoda</taxon>
        <taxon>Insecta</taxon>
        <taxon>Pterygota</taxon>
        <taxon>Neoptera</taxon>
        <taxon>Endopterygota</taxon>
        <taxon>Lepidoptera</taxon>
        <taxon>Glossata</taxon>
        <taxon>Ditrysia</taxon>
        <taxon>Papilionoidea</taxon>
        <taxon>Nymphalidae</taxon>
        <taxon>Nymphalinae</taxon>
        <taxon>Euphydryas</taxon>
    </lineage>
</organism>
<name>A0AAU9V7I8_EUPED</name>
<feature type="coiled-coil region" evidence="1">
    <location>
        <begin position="1"/>
        <end position="56"/>
    </location>
</feature>
<evidence type="ECO:0000313" key="3">
    <source>
        <dbReference type="Proteomes" id="UP001153954"/>
    </source>
</evidence>
<accession>A0AAU9V7I8</accession>
<gene>
    <name evidence="2" type="ORF">EEDITHA_LOCUS19402</name>
</gene>
<evidence type="ECO:0000256" key="1">
    <source>
        <dbReference type="SAM" id="Coils"/>
    </source>
</evidence>
<keyword evidence="1" id="KW-0175">Coiled coil</keyword>
<proteinExistence type="predicted"/>
<keyword evidence="3" id="KW-1185">Reference proteome</keyword>
<dbReference type="Proteomes" id="UP001153954">
    <property type="component" value="Unassembled WGS sequence"/>
</dbReference>